<dbReference type="CDD" id="cd03825">
    <property type="entry name" value="GT4_WcaC-like"/>
    <property type="match status" value="1"/>
</dbReference>
<dbReference type="PANTHER" id="PTHR45947:SF3">
    <property type="entry name" value="SULFOQUINOVOSYL TRANSFERASE SQD2"/>
    <property type="match status" value="1"/>
</dbReference>
<dbReference type="Gene3D" id="3.40.50.2000">
    <property type="entry name" value="Glycogen Phosphorylase B"/>
    <property type="match status" value="2"/>
</dbReference>
<feature type="domain" description="Glycosyl transferase family 1" evidence="1">
    <location>
        <begin position="226"/>
        <end position="390"/>
    </location>
</feature>
<evidence type="ECO:0000313" key="3">
    <source>
        <dbReference type="EMBL" id="MBE9212800.1"/>
    </source>
</evidence>
<dbReference type="GO" id="GO:0016757">
    <property type="term" value="F:glycosyltransferase activity"/>
    <property type="evidence" value="ECO:0007669"/>
    <property type="project" value="InterPro"/>
</dbReference>
<dbReference type="InterPro" id="IPR001296">
    <property type="entry name" value="Glyco_trans_1"/>
</dbReference>
<sequence length="439" mass="49504">MKILHLSTHDINGGAARAAYRLHKGLQHIGLDSQMLVQEKSSNDKTVIAPKIRLFQGIAKTKLTFETLPLKFYKNKTKSTFFSQWLPDRVVPQIAQINPDIINLHWISGAFMQIESIAKLKQPLVWTLHDMWVFTGGCHVARDCQRYTQSCGACPQLNSNRERDLSRWVHNRKVKALSNLNLTLIAPSNWIAECAKSSSLFKNSRIEVIPHGLNTQKYRPIPQNIAREILNLPQEKKLILFGALEATSDKNKGFHLLQPALQKLSQSGWKDNTEIVIFGASQPENPPELGFKTHYLGHLYDDTSLAAVYSAADVMLVPSLQESFGQTASESLACGTPVVAFNATGLKDIIDHQQCGYLAKPYDIDDFAQGIIWVLENTQRHEKLSFYAREKAQREFTLELQAKRYSQIFTQIISETKQSKSSNSSFFLSSALSASLRFK</sequence>
<reference evidence="3" key="1">
    <citation type="submission" date="2020-10" db="EMBL/GenBank/DDBJ databases">
        <authorList>
            <person name="Castelo-Branco R."/>
            <person name="Eusebio N."/>
            <person name="Adriana R."/>
            <person name="Vieira A."/>
            <person name="Brugerolle De Fraissinette N."/>
            <person name="Rezende De Castro R."/>
            <person name="Schneider M.P."/>
            <person name="Vasconcelos V."/>
            <person name="Leao P.N."/>
        </authorList>
    </citation>
    <scope>NUCLEOTIDE SEQUENCE</scope>
    <source>
        <strain evidence="3">LEGE 06105</strain>
    </source>
</reference>
<dbReference type="RefSeq" id="WP_193919058.1">
    <property type="nucleotide sequence ID" value="NZ_JADEWL010000019.1"/>
</dbReference>
<dbReference type="SUPFAM" id="SSF53756">
    <property type="entry name" value="UDP-Glycosyltransferase/glycogen phosphorylase"/>
    <property type="match status" value="1"/>
</dbReference>
<organism evidence="3 4">
    <name type="scientific">Plectonema cf. radiosum LEGE 06105</name>
    <dbReference type="NCBI Taxonomy" id="945769"/>
    <lineage>
        <taxon>Bacteria</taxon>
        <taxon>Bacillati</taxon>
        <taxon>Cyanobacteriota</taxon>
        <taxon>Cyanophyceae</taxon>
        <taxon>Oscillatoriophycideae</taxon>
        <taxon>Oscillatoriales</taxon>
        <taxon>Microcoleaceae</taxon>
        <taxon>Plectonema</taxon>
    </lineage>
</organism>
<dbReference type="EMBL" id="JADEWL010000019">
    <property type="protein sequence ID" value="MBE9212800.1"/>
    <property type="molecule type" value="Genomic_DNA"/>
</dbReference>
<dbReference type="Pfam" id="PF00534">
    <property type="entry name" value="Glycos_transf_1"/>
    <property type="match status" value="1"/>
</dbReference>
<comment type="caution">
    <text evidence="3">The sequence shown here is derived from an EMBL/GenBank/DDBJ whole genome shotgun (WGS) entry which is preliminary data.</text>
</comment>
<dbReference type="AlphaFoldDB" id="A0A8J7JTX5"/>
<accession>A0A8J7JTX5</accession>
<protein>
    <submittedName>
        <fullName evidence="3">Glycosyltransferase family 4 protein</fullName>
    </submittedName>
</protein>
<evidence type="ECO:0000313" key="4">
    <source>
        <dbReference type="Proteomes" id="UP000620559"/>
    </source>
</evidence>
<evidence type="ECO:0000259" key="1">
    <source>
        <dbReference type="Pfam" id="PF00534"/>
    </source>
</evidence>
<dbReference type="InterPro" id="IPR050194">
    <property type="entry name" value="Glycosyltransferase_grp1"/>
</dbReference>
<dbReference type="Pfam" id="PF13439">
    <property type="entry name" value="Glyco_transf_4"/>
    <property type="match status" value="1"/>
</dbReference>
<name>A0A8J7JTX5_9CYAN</name>
<keyword evidence="4" id="KW-1185">Reference proteome</keyword>
<dbReference type="PANTHER" id="PTHR45947">
    <property type="entry name" value="SULFOQUINOVOSYL TRANSFERASE SQD2"/>
    <property type="match status" value="1"/>
</dbReference>
<evidence type="ECO:0000259" key="2">
    <source>
        <dbReference type="Pfam" id="PF13439"/>
    </source>
</evidence>
<gene>
    <name evidence="3" type="ORF">IQ247_08850</name>
</gene>
<dbReference type="InterPro" id="IPR028098">
    <property type="entry name" value="Glyco_trans_4-like_N"/>
</dbReference>
<feature type="domain" description="Glycosyltransferase subfamily 4-like N-terminal" evidence="2">
    <location>
        <begin position="13"/>
        <end position="216"/>
    </location>
</feature>
<proteinExistence type="predicted"/>
<dbReference type="Proteomes" id="UP000620559">
    <property type="component" value="Unassembled WGS sequence"/>
</dbReference>